<evidence type="ECO:0000313" key="2">
    <source>
        <dbReference type="EMBL" id="GBN44387.1"/>
    </source>
</evidence>
<dbReference type="EMBL" id="BGPR01212165">
    <property type="protein sequence ID" value="GBN44387.1"/>
    <property type="molecule type" value="Genomic_DNA"/>
</dbReference>
<reference evidence="4 5" key="1">
    <citation type="journal article" date="2019" name="Sci. Rep.">
        <title>Orb-weaving spider Araneus ventricosus genome elucidates the spidroin gene catalogue.</title>
        <authorList>
            <person name="Kono N."/>
            <person name="Nakamura H."/>
            <person name="Ohtoshi R."/>
            <person name="Moran D.A.P."/>
            <person name="Shinohara A."/>
            <person name="Yoshida Y."/>
            <person name="Fujiwara M."/>
            <person name="Mori M."/>
            <person name="Tomita M."/>
            <person name="Arakawa K."/>
        </authorList>
    </citation>
    <scope>NUCLEOTIDE SEQUENCE [LARGE SCALE GENOMIC DNA]</scope>
</reference>
<evidence type="ECO:0000313" key="5">
    <source>
        <dbReference type="Proteomes" id="UP000499080"/>
    </source>
</evidence>
<protein>
    <submittedName>
        <fullName evidence="4">Uncharacterized protein</fullName>
    </submittedName>
</protein>
<sequence length="119" mass="13259">MTNATPEPPGICIGTDVPIQIPLPSTCHANTEYLYRPSCYPASSSANHSNDLTTNSDDNQYHARTDVNIQLPSLTQVDKYFKLQFTRSLISGFCHLQLKVRSLLALERELKQVLTIPSP</sequence>
<proteinExistence type="predicted"/>
<evidence type="ECO:0000313" key="3">
    <source>
        <dbReference type="EMBL" id="GBN44410.1"/>
    </source>
</evidence>
<organism evidence="4 5">
    <name type="scientific">Araneus ventricosus</name>
    <name type="common">Orbweaver spider</name>
    <name type="synonym">Epeira ventricosa</name>
    <dbReference type="NCBI Taxonomy" id="182803"/>
    <lineage>
        <taxon>Eukaryota</taxon>
        <taxon>Metazoa</taxon>
        <taxon>Ecdysozoa</taxon>
        <taxon>Arthropoda</taxon>
        <taxon>Chelicerata</taxon>
        <taxon>Arachnida</taxon>
        <taxon>Araneae</taxon>
        <taxon>Araneomorphae</taxon>
        <taxon>Entelegynae</taxon>
        <taxon>Araneoidea</taxon>
        <taxon>Araneidae</taxon>
        <taxon>Araneus</taxon>
    </lineage>
</organism>
<comment type="caution">
    <text evidence="4">The sequence shown here is derived from an EMBL/GenBank/DDBJ whole genome shotgun (WGS) entry which is preliminary data.</text>
</comment>
<keyword evidence="5" id="KW-1185">Reference proteome</keyword>
<name>A0A4Y2NY14_ARAVE</name>
<dbReference type="Proteomes" id="UP000499080">
    <property type="component" value="Unassembled WGS sequence"/>
</dbReference>
<evidence type="ECO:0000313" key="4">
    <source>
        <dbReference type="EMBL" id="GBN44418.1"/>
    </source>
</evidence>
<gene>
    <name evidence="1" type="ORF">AVEN_119874_1</name>
    <name evidence="2" type="ORF">AVEN_171689_1</name>
    <name evidence="3" type="ORF">AVEN_211346_1</name>
    <name evidence="4" type="ORF">AVEN_214161_1</name>
</gene>
<evidence type="ECO:0000313" key="1">
    <source>
        <dbReference type="EMBL" id="GBN44357.1"/>
    </source>
</evidence>
<dbReference type="EMBL" id="BGPR01212175">
    <property type="protein sequence ID" value="GBN44410.1"/>
    <property type="molecule type" value="Genomic_DNA"/>
</dbReference>
<accession>A0A4Y2NY14</accession>
<dbReference type="EMBL" id="BGPR01212177">
    <property type="protein sequence ID" value="GBN44418.1"/>
    <property type="molecule type" value="Genomic_DNA"/>
</dbReference>
<dbReference type="AlphaFoldDB" id="A0A4Y2NY14"/>
<dbReference type="EMBL" id="BGPR01212150">
    <property type="protein sequence ID" value="GBN44357.1"/>
    <property type="molecule type" value="Genomic_DNA"/>
</dbReference>